<evidence type="ECO:0000313" key="1">
    <source>
        <dbReference type="EMBL" id="EER44703.1"/>
    </source>
</evidence>
<accession>C6H4W1</accession>
<dbReference type="VEuPathDB" id="FungiDB:HCDG_00282"/>
<dbReference type="EMBL" id="GG692419">
    <property type="protein sequence ID" value="EER44703.1"/>
    <property type="molecule type" value="Genomic_DNA"/>
</dbReference>
<dbReference type="HOGENOM" id="CLU_1991980_0_0_1"/>
<organism evidence="1 2">
    <name type="scientific">Ajellomyces capsulatus (strain H143)</name>
    <name type="common">Darling's disease fungus</name>
    <name type="synonym">Histoplasma capsulatum</name>
    <dbReference type="NCBI Taxonomy" id="544712"/>
    <lineage>
        <taxon>Eukaryota</taxon>
        <taxon>Fungi</taxon>
        <taxon>Dikarya</taxon>
        <taxon>Ascomycota</taxon>
        <taxon>Pezizomycotina</taxon>
        <taxon>Eurotiomycetes</taxon>
        <taxon>Eurotiomycetidae</taxon>
        <taxon>Onygenales</taxon>
        <taxon>Ajellomycetaceae</taxon>
        <taxon>Histoplasma</taxon>
    </lineage>
</organism>
<evidence type="ECO:0000313" key="2">
    <source>
        <dbReference type="Proteomes" id="UP000002624"/>
    </source>
</evidence>
<dbReference type="Proteomes" id="UP000002624">
    <property type="component" value="Unassembled WGS sequence"/>
</dbReference>
<protein>
    <submittedName>
        <fullName evidence="1">Uncharacterized protein</fullName>
    </submittedName>
</protein>
<name>C6H4W1_AJECH</name>
<gene>
    <name evidence="1" type="ORF">HCDG_00282</name>
</gene>
<sequence>MTSFALAQTQTRQNSTLLYVIGFFSIEPFPRGLVFYIYACCSQASQYDEAAGSQPMLLGWRNQITTSTHVKPAGNAIEVAASWELLILGWPERNKGARKALRTFRMHTRSYLLIAIMELPTCLPF</sequence>
<dbReference type="AlphaFoldDB" id="C6H4W1"/>
<reference evidence="2" key="1">
    <citation type="submission" date="2009-05" db="EMBL/GenBank/DDBJ databases">
        <title>The genome sequence of Ajellomyces capsulatus strain H143.</title>
        <authorList>
            <person name="Champion M."/>
            <person name="Cuomo C.A."/>
            <person name="Ma L.-J."/>
            <person name="Henn M.R."/>
            <person name="Sil A."/>
            <person name="Goldman B."/>
            <person name="Young S.K."/>
            <person name="Kodira C.D."/>
            <person name="Zeng Q."/>
            <person name="Koehrsen M."/>
            <person name="Alvarado L."/>
            <person name="Berlin A.M."/>
            <person name="Borenstein D."/>
            <person name="Chen Z."/>
            <person name="Engels R."/>
            <person name="Freedman E."/>
            <person name="Gellesch M."/>
            <person name="Goldberg J."/>
            <person name="Griggs A."/>
            <person name="Gujja S."/>
            <person name="Heiman D.I."/>
            <person name="Hepburn T.A."/>
            <person name="Howarth C."/>
            <person name="Jen D."/>
            <person name="Larson L."/>
            <person name="Lewis B."/>
            <person name="Mehta T."/>
            <person name="Park D."/>
            <person name="Pearson M."/>
            <person name="Roberts A."/>
            <person name="Saif S."/>
            <person name="Shea T.D."/>
            <person name="Shenoy N."/>
            <person name="Sisk P."/>
            <person name="Stolte C."/>
            <person name="Sykes S."/>
            <person name="Walk T."/>
            <person name="White J."/>
            <person name="Yandava C."/>
            <person name="Klein B."/>
            <person name="McEwen J.G."/>
            <person name="Puccia R."/>
            <person name="Goldman G.H."/>
            <person name="Felipe M.S."/>
            <person name="Nino-Vega G."/>
            <person name="San-Blas G."/>
            <person name="Taylor J.W."/>
            <person name="Mendoza L."/>
            <person name="Galagan J.E."/>
            <person name="Nusbaum C."/>
            <person name="Birren B.W."/>
        </authorList>
    </citation>
    <scope>NUCLEOTIDE SEQUENCE [LARGE SCALE GENOMIC DNA]</scope>
    <source>
        <strain evidence="2">H143</strain>
    </source>
</reference>
<proteinExistence type="predicted"/>